<protein>
    <submittedName>
        <fullName evidence="3">Kinase phosphorylation protein-domain-containing protein</fullName>
    </submittedName>
</protein>
<dbReference type="OrthoDB" id="5390672at2759"/>
<dbReference type="PANTHER" id="PTHR14580">
    <property type="entry name" value="MULTIPLE MYELOMA TUMOR-ASSOCIATED PROTEIN 2 FAMILY MEMBER"/>
    <property type="match status" value="1"/>
</dbReference>
<dbReference type="GeneID" id="63775367"/>
<feature type="compositionally biased region" description="Basic residues" evidence="1">
    <location>
        <begin position="153"/>
        <end position="170"/>
    </location>
</feature>
<dbReference type="AlphaFoldDB" id="A0A1Y2EJU7"/>
<keyword evidence="4" id="KW-1185">Reference proteome</keyword>
<evidence type="ECO:0000259" key="2">
    <source>
        <dbReference type="Pfam" id="PF10159"/>
    </source>
</evidence>
<feature type="region of interest" description="Disordered" evidence="1">
    <location>
        <begin position="1"/>
        <end position="22"/>
    </location>
</feature>
<keyword evidence="3" id="KW-0808">Transferase</keyword>
<evidence type="ECO:0000313" key="3">
    <source>
        <dbReference type="EMBL" id="ORY71566.1"/>
    </source>
</evidence>
<reference evidence="3 4" key="1">
    <citation type="submission" date="2016-07" db="EMBL/GenBank/DDBJ databases">
        <title>Pervasive Adenine N6-methylation of Active Genes in Fungi.</title>
        <authorList>
            <consortium name="DOE Joint Genome Institute"/>
            <person name="Mondo S.J."/>
            <person name="Dannebaum R.O."/>
            <person name="Kuo R.C."/>
            <person name="Labutti K."/>
            <person name="Haridas S."/>
            <person name="Kuo A."/>
            <person name="Salamov A."/>
            <person name="Ahrendt S.R."/>
            <person name="Lipzen A."/>
            <person name="Sullivan W."/>
            <person name="Andreopoulos W.B."/>
            <person name="Clum A."/>
            <person name="Lindquist E."/>
            <person name="Daum C."/>
            <person name="Ramamoorthy G.K."/>
            <person name="Gryganskyi A."/>
            <person name="Culley D."/>
            <person name="Magnuson J.K."/>
            <person name="James T.Y."/>
            <person name="O'Malley M.A."/>
            <person name="Stajich J.E."/>
            <person name="Spatafora J.W."/>
            <person name="Visel A."/>
            <person name="Grigoriev I.V."/>
        </authorList>
    </citation>
    <scope>NUCLEOTIDE SEQUENCE [LARGE SCALE GENOMIC DNA]</scope>
    <source>
        <strain evidence="3 4">CBS 129021</strain>
    </source>
</reference>
<dbReference type="GO" id="GO:0016301">
    <property type="term" value="F:kinase activity"/>
    <property type="evidence" value="ECO:0007669"/>
    <property type="project" value="UniProtKB-KW"/>
</dbReference>
<sequence>MDLVSSIRKSGSRGGVNFSWDDVAGSQHRENYLGHSLKAPVGRWQKGRDLTWYAKSDATGQDPNETEEERAARERREEIKRIKEAEEDAIARALGLPVPTRNQSGANAVEVGKGRVGPEEVKNEEDSGSVVDKVPDEKAESRRRRRLGESEGRHRRRHRSRQRSRSRSRDRRRDRSLGKRDGHDSRRTRGDTRHHRPSPRDLSLDRHRDYARSPRARDDYENRRSRDEPRGDKRRRGYSPDGDEDRHRPSHRRERSRSPRRSRGGGVQ</sequence>
<name>A0A1Y2EJU7_9PEZI</name>
<feature type="compositionally biased region" description="Basic and acidic residues" evidence="1">
    <location>
        <begin position="112"/>
        <end position="125"/>
    </location>
</feature>
<dbReference type="PANTHER" id="PTHR14580:SF0">
    <property type="entry name" value="MULTIPLE MYELOMA TUMOR-ASSOCIATED PROTEIN 2"/>
    <property type="match status" value="1"/>
</dbReference>
<keyword evidence="3" id="KW-0418">Kinase</keyword>
<proteinExistence type="predicted"/>
<dbReference type="Proteomes" id="UP000193689">
    <property type="component" value="Unassembled WGS sequence"/>
</dbReference>
<feature type="domain" description="Multiple myeloma tumor-associated protein 2-like N-terminal" evidence="2">
    <location>
        <begin position="11"/>
        <end position="95"/>
    </location>
</feature>
<dbReference type="EMBL" id="MCFJ01000001">
    <property type="protein sequence ID" value="ORY71566.1"/>
    <property type="molecule type" value="Genomic_DNA"/>
</dbReference>
<evidence type="ECO:0000313" key="4">
    <source>
        <dbReference type="Proteomes" id="UP000193689"/>
    </source>
</evidence>
<dbReference type="InterPro" id="IPR039207">
    <property type="entry name" value="MMTAG2-like"/>
</dbReference>
<dbReference type="InParanoid" id="A0A1Y2EJU7"/>
<feature type="region of interest" description="Disordered" evidence="1">
    <location>
        <begin position="54"/>
        <end position="76"/>
    </location>
</feature>
<dbReference type="Pfam" id="PF10159">
    <property type="entry name" value="MMtag"/>
    <property type="match status" value="1"/>
</dbReference>
<evidence type="ECO:0000256" key="1">
    <source>
        <dbReference type="SAM" id="MobiDB-lite"/>
    </source>
</evidence>
<feature type="compositionally biased region" description="Basic residues" evidence="1">
    <location>
        <begin position="248"/>
        <end position="268"/>
    </location>
</feature>
<organism evidence="3 4">
    <name type="scientific">Pseudomassariella vexata</name>
    <dbReference type="NCBI Taxonomy" id="1141098"/>
    <lineage>
        <taxon>Eukaryota</taxon>
        <taxon>Fungi</taxon>
        <taxon>Dikarya</taxon>
        <taxon>Ascomycota</taxon>
        <taxon>Pezizomycotina</taxon>
        <taxon>Sordariomycetes</taxon>
        <taxon>Xylariomycetidae</taxon>
        <taxon>Amphisphaeriales</taxon>
        <taxon>Pseudomassariaceae</taxon>
        <taxon>Pseudomassariella</taxon>
    </lineage>
</organism>
<feature type="region of interest" description="Disordered" evidence="1">
    <location>
        <begin position="93"/>
        <end position="268"/>
    </location>
</feature>
<feature type="compositionally biased region" description="Basic and acidic residues" evidence="1">
    <location>
        <begin position="198"/>
        <end position="231"/>
    </location>
</feature>
<feature type="compositionally biased region" description="Basic and acidic residues" evidence="1">
    <location>
        <begin position="171"/>
        <end position="191"/>
    </location>
</feature>
<dbReference type="RefSeq" id="XP_040721158.1">
    <property type="nucleotide sequence ID" value="XM_040859155.1"/>
</dbReference>
<gene>
    <name evidence="3" type="ORF">BCR38DRAFT_417402</name>
</gene>
<comment type="caution">
    <text evidence="3">The sequence shown here is derived from an EMBL/GenBank/DDBJ whole genome shotgun (WGS) entry which is preliminary data.</text>
</comment>
<accession>A0A1Y2EJU7</accession>
<dbReference type="InterPro" id="IPR019315">
    <property type="entry name" value="MMTA2_N"/>
</dbReference>